<evidence type="ECO:0000256" key="2">
    <source>
        <dbReference type="ARBA" id="ARBA00022475"/>
    </source>
</evidence>
<feature type="transmembrane region" description="Helical" evidence="7">
    <location>
        <begin position="98"/>
        <end position="121"/>
    </location>
</feature>
<dbReference type="EMBL" id="JACDQQ010000616">
    <property type="protein sequence ID" value="MBA0084568.1"/>
    <property type="molecule type" value="Genomic_DNA"/>
</dbReference>
<feature type="transmembrane region" description="Helical" evidence="7">
    <location>
        <begin position="401"/>
        <end position="422"/>
    </location>
</feature>
<dbReference type="InterPro" id="IPR025857">
    <property type="entry name" value="MacB_PCD"/>
</dbReference>
<evidence type="ECO:0000256" key="6">
    <source>
        <dbReference type="ARBA" id="ARBA00038076"/>
    </source>
</evidence>
<dbReference type="GO" id="GO:0022857">
    <property type="term" value="F:transmembrane transporter activity"/>
    <property type="evidence" value="ECO:0007669"/>
    <property type="project" value="TreeGrafter"/>
</dbReference>
<comment type="subcellular location">
    <subcellularLocation>
        <location evidence="1">Cell membrane</location>
        <topology evidence="1">Multi-pass membrane protein</topology>
    </subcellularLocation>
</comment>
<gene>
    <name evidence="10" type="ORF">HRJ53_06210</name>
</gene>
<evidence type="ECO:0000313" key="10">
    <source>
        <dbReference type="EMBL" id="MBA0084568.1"/>
    </source>
</evidence>
<feature type="transmembrane region" description="Helical" evidence="7">
    <location>
        <begin position="442"/>
        <end position="463"/>
    </location>
</feature>
<feature type="domain" description="MacB-like periplasmic core" evidence="9">
    <location>
        <begin position="100"/>
        <end position="309"/>
    </location>
</feature>
<dbReference type="InterPro" id="IPR047928">
    <property type="entry name" value="Perm_prefix_1"/>
</dbReference>
<dbReference type="PANTHER" id="PTHR30572:SF4">
    <property type="entry name" value="ABC TRANSPORTER PERMEASE YTRF"/>
    <property type="match status" value="1"/>
</dbReference>
<protein>
    <submittedName>
        <fullName evidence="10">ABC transporter permease</fullName>
    </submittedName>
</protein>
<keyword evidence="11" id="KW-1185">Reference proteome</keyword>
<sequence>MRPEHWIYTIPLRLRSLFRWTRSDQELDDELRDHLERKTEEYVAKGMAPEEARRKALLDLGGLEKVKEECRDVRGINFVSNFVQDLRLGFRNVRNKPLFSLTVVLMVALGVAGNAAIFSIYNSLSLRALPFAESDRLVDLDETAPKWNLKFVGISANDYFAWSRGNGAFDSMAVFRGPSYNLSAGGIAERVTGAQVSRGMLDVLRLKPLLGRNFSPQEDSPGGPKVVLLTYGLWRRMFDSDRNVLGRVVKLDEEAYTVIGVLPRGAVFPDRVELWTPLAADPTVPSGYYLSGIGRLKPGILIEQARADLLRVHRAMVSEGHRENEITSPVVTPLRDRYVGDLETVSKMLLGAVSLVLLTACVNIAALMLVRSSLRSRELAIRAALGASRARIVAQLVTESVVLAGIGGAFGIILGVACTRAIVSLMPDQIPRWITFSLDGRFAIFCVAISGAAALLFELAPALQASRSDICRALQNAAARATEPRGQRATLS</sequence>
<name>A0A7V8SW61_9BACT</name>
<keyword evidence="3 7" id="KW-0812">Transmembrane</keyword>
<evidence type="ECO:0000256" key="4">
    <source>
        <dbReference type="ARBA" id="ARBA00022989"/>
    </source>
</evidence>
<keyword evidence="2" id="KW-1003">Cell membrane</keyword>
<dbReference type="NCBIfam" id="NF038403">
    <property type="entry name" value="perm_prefix_1"/>
    <property type="match status" value="1"/>
</dbReference>
<dbReference type="Proteomes" id="UP000567293">
    <property type="component" value="Unassembled WGS sequence"/>
</dbReference>
<dbReference type="Pfam" id="PF02687">
    <property type="entry name" value="FtsX"/>
    <property type="match status" value="1"/>
</dbReference>
<organism evidence="10 11">
    <name type="scientific">Candidatus Acidiferrum panamense</name>
    <dbReference type="NCBI Taxonomy" id="2741543"/>
    <lineage>
        <taxon>Bacteria</taxon>
        <taxon>Pseudomonadati</taxon>
        <taxon>Acidobacteriota</taxon>
        <taxon>Terriglobia</taxon>
        <taxon>Candidatus Acidiferrales</taxon>
        <taxon>Candidatus Acidiferrum</taxon>
    </lineage>
</organism>
<proteinExistence type="inferred from homology"/>
<comment type="caution">
    <text evidence="10">The sequence shown here is derived from an EMBL/GenBank/DDBJ whole genome shotgun (WGS) entry which is preliminary data.</text>
</comment>
<evidence type="ECO:0000256" key="1">
    <source>
        <dbReference type="ARBA" id="ARBA00004651"/>
    </source>
</evidence>
<accession>A0A7V8SW61</accession>
<evidence type="ECO:0000259" key="9">
    <source>
        <dbReference type="Pfam" id="PF12704"/>
    </source>
</evidence>
<reference evidence="10" key="1">
    <citation type="submission" date="2020-06" db="EMBL/GenBank/DDBJ databases">
        <title>Legume-microbial interactions unlock mineral nutrients during tropical forest succession.</title>
        <authorList>
            <person name="Epihov D.Z."/>
        </authorList>
    </citation>
    <scope>NUCLEOTIDE SEQUENCE [LARGE SCALE GENOMIC DNA]</scope>
    <source>
        <strain evidence="10">Pan2503</strain>
    </source>
</reference>
<evidence type="ECO:0000256" key="7">
    <source>
        <dbReference type="SAM" id="Phobius"/>
    </source>
</evidence>
<dbReference type="AlphaFoldDB" id="A0A7V8SW61"/>
<dbReference type="InterPro" id="IPR050250">
    <property type="entry name" value="Macrolide_Exporter_MacB"/>
</dbReference>
<evidence type="ECO:0000259" key="8">
    <source>
        <dbReference type="Pfam" id="PF02687"/>
    </source>
</evidence>
<dbReference type="Pfam" id="PF12704">
    <property type="entry name" value="MacB_PCD"/>
    <property type="match status" value="1"/>
</dbReference>
<dbReference type="InterPro" id="IPR003838">
    <property type="entry name" value="ABC3_permease_C"/>
</dbReference>
<keyword evidence="5 7" id="KW-0472">Membrane</keyword>
<feature type="domain" description="ABC3 transporter permease C-terminal" evidence="8">
    <location>
        <begin position="353"/>
        <end position="468"/>
    </location>
</feature>
<evidence type="ECO:0000313" key="11">
    <source>
        <dbReference type="Proteomes" id="UP000567293"/>
    </source>
</evidence>
<evidence type="ECO:0000256" key="5">
    <source>
        <dbReference type="ARBA" id="ARBA00023136"/>
    </source>
</evidence>
<dbReference type="GO" id="GO:0005886">
    <property type="term" value="C:plasma membrane"/>
    <property type="evidence" value="ECO:0007669"/>
    <property type="project" value="UniProtKB-SubCell"/>
</dbReference>
<dbReference type="PANTHER" id="PTHR30572">
    <property type="entry name" value="MEMBRANE COMPONENT OF TRANSPORTER-RELATED"/>
    <property type="match status" value="1"/>
</dbReference>
<evidence type="ECO:0000256" key="3">
    <source>
        <dbReference type="ARBA" id="ARBA00022692"/>
    </source>
</evidence>
<feature type="transmembrane region" description="Helical" evidence="7">
    <location>
        <begin position="348"/>
        <end position="370"/>
    </location>
</feature>
<feature type="non-terminal residue" evidence="10">
    <location>
        <position position="492"/>
    </location>
</feature>
<keyword evidence="4 7" id="KW-1133">Transmembrane helix</keyword>
<comment type="similarity">
    <text evidence="6">Belongs to the ABC-4 integral membrane protein family.</text>
</comment>